<keyword evidence="4" id="KW-1185">Reference proteome</keyword>
<dbReference type="EMBL" id="MCFJ01000009">
    <property type="protein sequence ID" value="ORY62090.1"/>
    <property type="molecule type" value="Genomic_DNA"/>
</dbReference>
<accession>A0A1Y2DS36</accession>
<proteinExistence type="predicted"/>
<gene>
    <name evidence="3" type="ORF">BCR38DRAFT_437423</name>
</gene>
<keyword evidence="2" id="KW-0732">Signal</keyword>
<dbReference type="RefSeq" id="XP_040713926.1">
    <property type="nucleotide sequence ID" value="XM_040860524.1"/>
</dbReference>
<evidence type="ECO:0000256" key="2">
    <source>
        <dbReference type="SAM" id="SignalP"/>
    </source>
</evidence>
<feature type="compositionally biased region" description="Low complexity" evidence="1">
    <location>
        <begin position="100"/>
        <end position="127"/>
    </location>
</feature>
<evidence type="ECO:0000313" key="4">
    <source>
        <dbReference type="Proteomes" id="UP000193689"/>
    </source>
</evidence>
<feature type="region of interest" description="Disordered" evidence="1">
    <location>
        <begin position="90"/>
        <end position="127"/>
    </location>
</feature>
<feature type="signal peptide" evidence="2">
    <location>
        <begin position="1"/>
        <end position="18"/>
    </location>
</feature>
<evidence type="ECO:0000256" key="1">
    <source>
        <dbReference type="SAM" id="MobiDB-lite"/>
    </source>
</evidence>
<dbReference type="InParanoid" id="A0A1Y2DS36"/>
<dbReference type="GeneID" id="63776736"/>
<dbReference type="Proteomes" id="UP000193689">
    <property type="component" value="Unassembled WGS sequence"/>
</dbReference>
<feature type="compositionally biased region" description="Polar residues" evidence="1">
    <location>
        <begin position="90"/>
        <end position="99"/>
    </location>
</feature>
<evidence type="ECO:0008006" key="5">
    <source>
        <dbReference type="Google" id="ProtNLM"/>
    </source>
</evidence>
<sequence length="157" mass="15742">MYLTILLPALAAFAAAEADLAKRQGSTVTFPTSITTFPASLPSDYTSVQLSTTATGDGERCVLDTTNSGVLSIQTRTDCTQPTVIISGTSKPSHNSVSHATTSTESTTLSTATGTGTGTPASATSATPTGGARIACLGADGVTFMVVGIAMALGFGW</sequence>
<reference evidence="3 4" key="1">
    <citation type="submission" date="2016-07" db="EMBL/GenBank/DDBJ databases">
        <title>Pervasive Adenine N6-methylation of Active Genes in Fungi.</title>
        <authorList>
            <consortium name="DOE Joint Genome Institute"/>
            <person name="Mondo S.J."/>
            <person name="Dannebaum R.O."/>
            <person name="Kuo R.C."/>
            <person name="Labutti K."/>
            <person name="Haridas S."/>
            <person name="Kuo A."/>
            <person name="Salamov A."/>
            <person name="Ahrendt S.R."/>
            <person name="Lipzen A."/>
            <person name="Sullivan W."/>
            <person name="Andreopoulos W.B."/>
            <person name="Clum A."/>
            <person name="Lindquist E."/>
            <person name="Daum C."/>
            <person name="Ramamoorthy G.K."/>
            <person name="Gryganskyi A."/>
            <person name="Culley D."/>
            <person name="Magnuson J.K."/>
            <person name="James T.Y."/>
            <person name="O'Malley M.A."/>
            <person name="Stajich J.E."/>
            <person name="Spatafora J.W."/>
            <person name="Visel A."/>
            <person name="Grigoriev I.V."/>
        </authorList>
    </citation>
    <scope>NUCLEOTIDE SEQUENCE [LARGE SCALE GENOMIC DNA]</scope>
    <source>
        <strain evidence="3 4">CBS 129021</strain>
    </source>
</reference>
<evidence type="ECO:0000313" key="3">
    <source>
        <dbReference type="EMBL" id="ORY62090.1"/>
    </source>
</evidence>
<organism evidence="3 4">
    <name type="scientific">Pseudomassariella vexata</name>
    <dbReference type="NCBI Taxonomy" id="1141098"/>
    <lineage>
        <taxon>Eukaryota</taxon>
        <taxon>Fungi</taxon>
        <taxon>Dikarya</taxon>
        <taxon>Ascomycota</taxon>
        <taxon>Pezizomycotina</taxon>
        <taxon>Sordariomycetes</taxon>
        <taxon>Xylariomycetidae</taxon>
        <taxon>Amphisphaeriales</taxon>
        <taxon>Pseudomassariaceae</taxon>
        <taxon>Pseudomassariella</taxon>
    </lineage>
</organism>
<feature type="chain" id="PRO_5013118880" description="GPI anchored protein" evidence="2">
    <location>
        <begin position="19"/>
        <end position="157"/>
    </location>
</feature>
<comment type="caution">
    <text evidence="3">The sequence shown here is derived from an EMBL/GenBank/DDBJ whole genome shotgun (WGS) entry which is preliminary data.</text>
</comment>
<protein>
    <recommendedName>
        <fullName evidence="5">GPI anchored protein</fullName>
    </recommendedName>
</protein>
<name>A0A1Y2DS36_9PEZI</name>
<dbReference type="AlphaFoldDB" id="A0A1Y2DS36"/>